<gene>
    <name evidence="5" type="ORF">V6M85_08810</name>
</gene>
<evidence type="ECO:0000256" key="1">
    <source>
        <dbReference type="ARBA" id="ARBA00001426"/>
    </source>
</evidence>
<dbReference type="InterPro" id="IPR029017">
    <property type="entry name" value="Enolase-like_N"/>
</dbReference>
<dbReference type="EMBL" id="CP146016">
    <property type="protein sequence ID" value="WWQ59587.1"/>
    <property type="molecule type" value="Genomic_DNA"/>
</dbReference>
<evidence type="ECO:0000256" key="2">
    <source>
        <dbReference type="ARBA" id="ARBA00005183"/>
    </source>
</evidence>
<dbReference type="Gene3D" id="3.20.20.120">
    <property type="entry name" value="Enolase-like C-terminal domain"/>
    <property type="match status" value="1"/>
</dbReference>
<dbReference type="PANTHER" id="PTHR48080">
    <property type="entry name" value="D-GALACTONATE DEHYDRATASE-RELATED"/>
    <property type="match status" value="1"/>
</dbReference>
<sequence length="401" mass="44822">MSAIKIKDIIARSIAIPIRGKLLRVAGEHPGRNVFTLVEIITDEGIVGYGETGGGGFSLAPFIEKLKRQLIGEDPFNIRRLKWKIASPITATYYNQLLPQIWFPIESALLDIKGKALGISVSNLIGGQIRDSIEVSAYIFPTEDTETVDDLVKSAEAIVRKYGFKSIKLKAGVFNPEHEVDVIKALADKFPHARFRIDPNGGWNLSQAVNVAKSLKGIKIEYFEDPVWTMEGLRAFKQATGYTVATNTVATRFEDIPNVFLRNAVDVILGDPHWWYGIYGYLELSATLWSLGLELGMHSPSETGIALSAMIHAASTSQNLGYAIDTHYIYLEDDIIKRQFYIENGKIQVPKEAGLGIEIDESKVQKYEEMYNDTGDYIYHGDKDITTIPKLKFRSCKCHID</sequence>
<dbReference type="GeneID" id="89336865"/>
<dbReference type="SFLD" id="SFLDS00001">
    <property type="entry name" value="Enolase"/>
    <property type="match status" value="1"/>
</dbReference>
<keyword evidence="6" id="KW-1185">Reference proteome</keyword>
<dbReference type="Proteomes" id="UP001432202">
    <property type="component" value="Chromosome"/>
</dbReference>
<dbReference type="GO" id="GO:0008872">
    <property type="term" value="F:glucarate dehydratase activity"/>
    <property type="evidence" value="ECO:0007669"/>
    <property type="project" value="UniProtKB-EC"/>
</dbReference>
<dbReference type="InterPro" id="IPR013341">
    <property type="entry name" value="Mandelate_racemase_N_dom"/>
</dbReference>
<dbReference type="InterPro" id="IPR034593">
    <property type="entry name" value="DgoD-like"/>
</dbReference>
<dbReference type="SMART" id="SM00922">
    <property type="entry name" value="MR_MLE"/>
    <property type="match status" value="1"/>
</dbReference>
<evidence type="ECO:0000313" key="5">
    <source>
        <dbReference type="EMBL" id="WWQ59587.1"/>
    </source>
</evidence>
<organism evidence="5 6">
    <name type="scientific">Sulfolobus tengchongensis</name>
    <dbReference type="NCBI Taxonomy" id="207809"/>
    <lineage>
        <taxon>Archaea</taxon>
        <taxon>Thermoproteota</taxon>
        <taxon>Thermoprotei</taxon>
        <taxon>Sulfolobales</taxon>
        <taxon>Sulfolobaceae</taxon>
        <taxon>Sulfolobus</taxon>
    </lineage>
</organism>
<accession>A0AAX4KYB9</accession>
<dbReference type="InterPro" id="IPR013342">
    <property type="entry name" value="Mandelate_racemase_C"/>
</dbReference>
<protein>
    <recommendedName>
        <fullName evidence="3">glucarate dehydratase</fullName>
        <ecNumber evidence="3">4.2.1.40</ecNumber>
    </recommendedName>
</protein>
<evidence type="ECO:0000256" key="3">
    <source>
        <dbReference type="ARBA" id="ARBA00011973"/>
    </source>
</evidence>
<dbReference type="Pfam" id="PF13378">
    <property type="entry name" value="MR_MLE_C"/>
    <property type="match status" value="1"/>
</dbReference>
<evidence type="ECO:0000259" key="4">
    <source>
        <dbReference type="SMART" id="SM00922"/>
    </source>
</evidence>
<dbReference type="AlphaFoldDB" id="A0AAX4KYB9"/>
<feature type="domain" description="Mandelate racemase/muconate lactonizing enzyme C-terminal" evidence="4">
    <location>
        <begin position="148"/>
        <end position="243"/>
    </location>
</feature>
<dbReference type="EC" id="4.2.1.40" evidence="3"/>
<dbReference type="RefSeq" id="WP_338598898.1">
    <property type="nucleotide sequence ID" value="NZ_CP146016.1"/>
</dbReference>
<dbReference type="PANTHER" id="PTHR48080:SF4">
    <property type="entry name" value="GLUCARATE DEHYDRATASE"/>
    <property type="match status" value="1"/>
</dbReference>
<dbReference type="SUPFAM" id="SSF51604">
    <property type="entry name" value="Enolase C-terminal domain-like"/>
    <property type="match status" value="1"/>
</dbReference>
<dbReference type="SUPFAM" id="SSF54826">
    <property type="entry name" value="Enolase N-terminal domain-like"/>
    <property type="match status" value="1"/>
</dbReference>
<dbReference type="Gene3D" id="3.30.390.10">
    <property type="entry name" value="Enolase-like, N-terminal domain"/>
    <property type="match status" value="1"/>
</dbReference>
<reference evidence="5 6" key="1">
    <citation type="submission" date="2024-02" db="EMBL/GenBank/DDBJ databases">
        <title>STSV induces naive adaptation in Sulfolobus.</title>
        <authorList>
            <person name="Xiang X."/>
            <person name="Song M."/>
        </authorList>
    </citation>
    <scope>NUCLEOTIDE SEQUENCE [LARGE SCALE GENOMIC DNA]</scope>
    <source>
        <strain evidence="5 6">RT2</strain>
    </source>
</reference>
<name>A0AAX4KYB9_9CREN</name>
<proteinExistence type="predicted"/>
<comment type="catalytic activity">
    <reaction evidence="1">
        <text>D-glucarate = 5-dehydro-4-deoxy-D-glucarate + H2O</text>
        <dbReference type="Rhea" id="RHEA:14573"/>
        <dbReference type="ChEBI" id="CHEBI:15377"/>
        <dbReference type="ChEBI" id="CHEBI:30612"/>
        <dbReference type="ChEBI" id="CHEBI:42819"/>
        <dbReference type="EC" id="4.2.1.40"/>
    </reaction>
</comment>
<dbReference type="InterPro" id="IPR029065">
    <property type="entry name" value="Enolase_C-like"/>
</dbReference>
<dbReference type="SFLD" id="SFLDG00055">
    <property type="entry name" value="glucarate_dehydratase"/>
    <property type="match status" value="1"/>
</dbReference>
<dbReference type="Pfam" id="PF02746">
    <property type="entry name" value="MR_MLE_N"/>
    <property type="match status" value="1"/>
</dbReference>
<evidence type="ECO:0000313" key="6">
    <source>
        <dbReference type="Proteomes" id="UP001432202"/>
    </source>
</evidence>
<dbReference type="InterPro" id="IPR036849">
    <property type="entry name" value="Enolase-like_C_sf"/>
</dbReference>
<comment type="pathway">
    <text evidence="2">Carbohydrate acid metabolism; D-glucarate degradation; 2,5-dioxopentanoate from D-glucarate: step 1/2.</text>
</comment>